<protein>
    <submittedName>
        <fullName evidence="7">Gluconate kinase</fullName>
    </submittedName>
</protein>
<dbReference type="InterPro" id="IPR050406">
    <property type="entry name" value="FGGY_Carb_Kinase"/>
</dbReference>
<keyword evidence="2 4" id="KW-0808">Transferase</keyword>
<evidence type="ECO:0000256" key="3">
    <source>
        <dbReference type="ARBA" id="ARBA00022777"/>
    </source>
</evidence>
<name>A0A917PSZ6_9BACI</name>
<dbReference type="SUPFAM" id="SSF53067">
    <property type="entry name" value="Actin-like ATPase domain"/>
    <property type="match status" value="2"/>
</dbReference>
<dbReference type="InterPro" id="IPR000577">
    <property type="entry name" value="Carb_kinase_FGGY"/>
</dbReference>
<evidence type="ECO:0000259" key="5">
    <source>
        <dbReference type="Pfam" id="PF00370"/>
    </source>
</evidence>
<accession>A0A917PSZ6</accession>
<reference evidence="7" key="1">
    <citation type="journal article" date="2014" name="Int. J. Syst. Evol. Microbiol.">
        <title>Complete genome sequence of Corynebacterium casei LMG S-19264T (=DSM 44701T), isolated from a smear-ripened cheese.</title>
        <authorList>
            <consortium name="US DOE Joint Genome Institute (JGI-PGF)"/>
            <person name="Walter F."/>
            <person name="Albersmeier A."/>
            <person name="Kalinowski J."/>
            <person name="Ruckert C."/>
        </authorList>
    </citation>
    <scope>NUCLEOTIDE SEQUENCE</scope>
    <source>
        <strain evidence="7">JCM 12580</strain>
    </source>
</reference>
<feature type="domain" description="Carbohydrate kinase FGGY C-terminal" evidence="6">
    <location>
        <begin position="257"/>
        <end position="441"/>
    </location>
</feature>
<organism evidence="7 8">
    <name type="scientific">Lentibacillus kapialis</name>
    <dbReference type="NCBI Taxonomy" id="340214"/>
    <lineage>
        <taxon>Bacteria</taxon>
        <taxon>Bacillati</taxon>
        <taxon>Bacillota</taxon>
        <taxon>Bacilli</taxon>
        <taxon>Bacillales</taxon>
        <taxon>Bacillaceae</taxon>
        <taxon>Lentibacillus</taxon>
    </lineage>
</organism>
<dbReference type="PANTHER" id="PTHR43095">
    <property type="entry name" value="SUGAR KINASE"/>
    <property type="match status" value="1"/>
</dbReference>
<dbReference type="PROSITE" id="PS00445">
    <property type="entry name" value="FGGY_KINASES_2"/>
    <property type="match status" value="1"/>
</dbReference>
<dbReference type="InterPro" id="IPR018485">
    <property type="entry name" value="FGGY_C"/>
</dbReference>
<dbReference type="PROSITE" id="PS00933">
    <property type="entry name" value="FGGY_KINASES_1"/>
    <property type="match status" value="1"/>
</dbReference>
<dbReference type="GO" id="GO:0016773">
    <property type="term" value="F:phosphotransferase activity, alcohol group as acceptor"/>
    <property type="evidence" value="ECO:0007669"/>
    <property type="project" value="InterPro"/>
</dbReference>
<evidence type="ECO:0000256" key="4">
    <source>
        <dbReference type="RuleBase" id="RU003733"/>
    </source>
</evidence>
<dbReference type="RefSeq" id="WP_188632211.1">
    <property type="nucleotide sequence ID" value="NZ_BMNQ01000011.1"/>
</dbReference>
<proteinExistence type="inferred from homology"/>
<dbReference type="Pfam" id="PF00370">
    <property type="entry name" value="FGGY_N"/>
    <property type="match status" value="1"/>
</dbReference>
<keyword evidence="8" id="KW-1185">Reference proteome</keyword>
<comment type="similarity">
    <text evidence="1 4">Belongs to the FGGY kinase family.</text>
</comment>
<dbReference type="Gene3D" id="3.30.420.40">
    <property type="match status" value="2"/>
</dbReference>
<evidence type="ECO:0000259" key="6">
    <source>
        <dbReference type="Pfam" id="PF02782"/>
    </source>
</evidence>
<dbReference type="PIRSF" id="PIRSF000538">
    <property type="entry name" value="GlpK"/>
    <property type="match status" value="1"/>
</dbReference>
<dbReference type="InterPro" id="IPR043129">
    <property type="entry name" value="ATPase_NBD"/>
</dbReference>
<dbReference type="InterPro" id="IPR018484">
    <property type="entry name" value="FGGY_N"/>
</dbReference>
<comment type="caution">
    <text evidence="7">The sequence shown here is derived from an EMBL/GenBank/DDBJ whole genome shotgun (WGS) entry which is preliminary data.</text>
</comment>
<keyword evidence="3 4" id="KW-0418">Kinase</keyword>
<dbReference type="AlphaFoldDB" id="A0A917PSZ6"/>
<dbReference type="GO" id="GO:0016301">
    <property type="term" value="F:kinase activity"/>
    <property type="evidence" value="ECO:0007669"/>
    <property type="project" value="UniProtKB-KW"/>
</dbReference>
<sequence length="497" mass="54171">MPYIAVFDIGTTSIKGVLLDQQGASHGVSSVLLDTHWGENGEIEQNPDDWWEGIKEIADKWWNVYGMDPDQIISMTFSGQMEDVIPIGNRRERAILYSDTRAGAEADWIRQTCPSLQDAIGNSIRASTPLAKLRWMQTHHPDVYQHASQFVFSAKDYIIYKLTGAVVTDPTTGATTGMMNLDTRQWEKDSICIAGVDPAKLPALVPSEETAGYVTKAAAEQTDFLAHTPVVCGSGDAGASTIGAGAVHQGDSYVYIGTTGWAAVVRDNVQSKESLDGMFHLAHLPENTVIAIAPLLNAGNVHRWAVQTFVGTAEAAHYEAFENMVQTSLPGSNGLIFLPYVYGERCPVHDRDAKGAFWGIGPTVAKHDFARAVMEGLSFSFKQIIDALTAGAAGTITLIGGGTRSASWCQMLADCIGRPVRVPADSEYMPAIGAAAAAFIASGWASDYRDFARNIIMPAAAAVYEPDQSRYEQYQEIYQCYMEMYPALRPIYHTYKQ</sequence>
<dbReference type="PANTHER" id="PTHR43095:SF5">
    <property type="entry name" value="XYLULOSE KINASE"/>
    <property type="match status" value="1"/>
</dbReference>
<dbReference type="EMBL" id="BMNQ01000011">
    <property type="protein sequence ID" value="GGJ91119.1"/>
    <property type="molecule type" value="Genomic_DNA"/>
</dbReference>
<dbReference type="GO" id="GO:0005975">
    <property type="term" value="P:carbohydrate metabolic process"/>
    <property type="evidence" value="ECO:0007669"/>
    <property type="project" value="InterPro"/>
</dbReference>
<dbReference type="InterPro" id="IPR018483">
    <property type="entry name" value="Carb_kinase_FGGY_CS"/>
</dbReference>
<gene>
    <name evidence="7" type="ORF">GCM10007063_12240</name>
</gene>
<evidence type="ECO:0000313" key="7">
    <source>
        <dbReference type="EMBL" id="GGJ91119.1"/>
    </source>
</evidence>
<dbReference type="CDD" id="cd07805">
    <property type="entry name" value="ASKHA_NBD_FGGY_CvXK-like"/>
    <property type="match status" value="1"/>
</dbReference>
<feature type="domain" description="Carbohydrate kinase FGGY N-terminal" evidence="5">
    <location>
        <begin position="3"/>
        <end position="243"/>
    </location>
</feature>
<dbReference type="Pfam" id="PF02782">
    <property type="entry name" value="FGGY_C"/>
    <property type="match status" value="1"/>
</dbReference>
<evidence type="ECO:0000256" key="1">
    <source>
        <dbReference type="ARBA" id="ARBA00009156"/>
    </source>
</evidence>
<evidence type="ECO:0000313" key="8">
    <source>
        <dbReference type="Proteomes" id="UP000658382"/>
    </source>
</evidence>
<reference evidence="7" key="2">
    <citation type="submission" date="2020-09" db="EMBL/GenBank/DDBJ databases">
        <authorList>
            <person name="Sun Q."/>
            <person name="Ohkuma M."/>
        </authorList>
    </citation>
    <scope>NUCLEOTIDE SEQUENCE</scope>
    <source>
        <strain evidence="7">JCM 12580</strain>
    </source>
</reference>
<dbReference type="Proteomes" id="UP000658382">
    <property type="component" value="Unassembled WGS sequence"/>
</dbReference>
<evidence type="ECO:0000256" key="2">
    <source>
        <dbReference type="ARBA" id="ARBA00022679"/>
    </source>
</evidence>